<gene>
    <name evidence="3" type="ORF">GGR32_001080</name>
</gene>
<comment type="caution">
    <text evidence="3">The sequence shown here is derived from an EMBL/GenBank/DDBJ whole genome shotgun (WGS) entry which is preliminary data.</text>
</comment>
<evidence type="ECO:0000256" key="1">
    <source>
        <dbReference type="SAM" id="SignalP"/>
    </source>
</evidence>
<accession>A0A840EP93</accession>
<organism evidence="3 4">
    <name type="scientific">Mesonia hippocampi</name>
    <dbReference type="NCBI Taxonomy" id="1628250"/>
    <lineage>
        <taxon>Bacteria</taxon>
        <taxon>Pseudomonadati</taxon>
        <taxon>Bacteroidota</taxon>
        <taxon>Flavobacteriia</taxon>
        <taxon>Flavobacteriales</taxon>
        <taxon>Flavobacteriaceae</taxon>
        <taxon>Mesonia</taxon>
    </lineage>
</organism>
<dbReference type="InterPro" id="IPR007730">
    <property type="entry name" value="SPOR-like_dom"/>
</dbReference>
<dbReference type="Proteomes" id="UP000553034">
    <property type="component" value="Unassembled WGS sequence"/>
</dbReference>
<keyword evidence="1" id="KW-0732">Signal</keyword>
<dbReference type="AlphaFoldDB" id="A0A840EP93"/>
<dbReference type="RefSeq" id="WP_183477155.1">
    <property type="nucleotide sequence ID" value="NZ_JACIFO010000003.1"/>
</dbReference>
<dbReference type="SUPFAM" id="SSF110997">
    <property type="entry name" value="Sporulation related repeat"/>
    <property type="match status" value="1"/>
</dbReference>
<protein>
    <recommendedName>
        <fullName evidence="2">SPOR domain-containing protein</fullName>
    </recommendedName>
</protein>
<feature type="chain" id="PRO_5032340642" description="SPOR domain-containing protein" evidence="1">
    <location>
        <begin position="25"/>
        <end position="129"/>
    </location>
</feature>
<dbReference type="EMBL" id="JACIFO010000003">
    <property type="protein sequence ID" value="MBB4118800.1"/>
    <property type="molecule type" value="Genomic_DNA"/>
</dbReference>
<keyword evidence="4" id="KW-1185">Reference proteome</keyword>
<dbReference type="InterPro" id="IPR036680">
    <property type="entry name" value="SPOR-like_sf"/>
</dbReference>
<name>A0A840EP93_9FLAO</name>
<dbReference type="Gene3D" id="3.30.70.1070">
    <property type="entry name" value="Sporulation related repeat"/>
    <property type="match status" value="1"/>
</dbReference>
<evidence type="ECO:0000313" key="3">
    <source>
        <dbReference type="EMBL" id="MBB4118800.1"/>
    </source>
</evidence>
<evidence type="ECO:0000313" key="4">
    <source>
        <dbReference type="Proteomes" id="UP000553034"/>
    </source>
</evidence>
<proteinExistence type="predicted"/>
<dbReference type="PROSITE" id="PS51724">
    <property type="entry name" value="SPOR"/>
    <property type="match status" value="1"/>
</dbReference>
<evidence type="ECO:0000259" key="2">
    <source>
        <dbReference type="PROSITE" id="PS51724"/>
    </source>
</evidence>
<feature type="domain" description="SPOR" evidence="2">
    <location>
        <begin position="51"/>
        <end position="129"/>
    </location>
</feature>
<feature type="signal peptide" evidence="1">
    <location>
        <begin position="1"/>
        <end position="24"/>
    </location>
</feature>
<reference evidence="3 4" key="1">
    <citation type="submission" date="2020-08" db="EMBL/GenBank/DDBJ databases">
        <title>Genomic Encyclopedia of Type Strains, Phase IV (KMG-IV): sequencing the most valuable type-strain genomes for metagenomic binning, comparative biology and taxonomic classification.</title>
        <authorList>
            <person name="Goeker M."/>
        </authorList>
    </citation>
    <scope>NUCLEOTIDE SEQUENCE [LARGE SCALE GENOMIC DNA]</scope>
    <source>
        <strain evidence="3 4">DSM 29568</strain>
    </source>
</reference>
<sequence length="129" mass="15107">MKRINLLGVVNILFFLSFFISSNAQESSQQINVDPLVDELLVLKNKMTEKNDFTNRYTIQLFYGSSREEAVKIRNRFHNKYDSIPTNIVYQSPNYKVWAGNYTNSLDAEKCFIELKEDFKSALLIRPKK</sequence>
<dbReference type="GO" id="GO:0042834">
    <property type="term" value="F:peptidoglycan binding"/>
    <property type="evidence" value="ECO:0007669"/>
    <property type="project" value="InterPro"/>
</dbReference>